<dbReference type="EMBL" id="JACHFN010000005">
    <property type="protein sequence ID" value="MBB5234137.1"/>
    <property type="molecule type" value="Genomic_DNA"/>
</dbReference>
<name>A0A7W8GEF8_9DEIO</name>
<reference evidence="1 2" key="1">
    <citation type="submission" date="2020-08" db="EMBL/GenBank/DDBJ databases">
        <title>Genomic Encyclopedia of Type Strains, Phase IV (KMG-IV): sequencing the most valuable type-strain genomes for metagenomic binning, comparative biology and taxonomic classification.</title>
        <authorList>
            <person name="Goeker M."/>
        </authorList>
    </citation>
    <scope>NUCLEOTIDE SEQUENCE [LARGE SCALE GENOMIC DNA]</scope>
    <source>
        <strain evidence="1 2">DSM 101791</strain>
    </source>
</reference>
<gene>
    <name evidence="1" type="ORF">HNQ09_001575</name>
</gene>
<sequence>MRAPPGRGNELEAGGMVFAGGPDEVADRILHLHGLLGHSRQILQMDVGGMPQAAFLRAIELLGTRVLPRVRQELGA</sequence>
<protein>
    <submittedName>
        <fullName evidence="1">Alkanesulfonate monooxygenase SsuD/methylene tetrahydromethanopterin reductase-like flavin-dependent oxidoreductase (Luciferase family)</fullName>
    </submittedName>
</protein>
<dbReference type="GO" id="GO:0016705">
    <property type="term" value="F:oxidoreductase activity, acting on paired donors, with incorporation or reduction of molecular oxygen"/>
    <property type="evidence" value="ECO:0007669"/>
    <property type="project" value="InterPro"/>
</dbReference>
<evidence type="ECO:0000313" key="1">
    <source>
        <dbReference type="EMBL" id="MBB5234137.1"/>
    </source>
</evidence>
<proteinExistence type="predicted"/>
<dbReference type="Gene3D" id="3.20.20.30">
    <property type="entry name" value="Luciferase-like domain"/>
    <property type="match status" value="1"/>
</dbReference>
<evidence type="ECO:0000313" key="2">
    <source>
        <dbReference type="Proteomes" id="UP000525389"/>
    </source>
</evidence>
<accession>A0A7W8GEF8</accession>
<dbReference type="SUPFAM" id="SSF51679">
    <property type="entry name" value="Bacterial luciferase-like"/>
    <property type="match status" value="1"/>
</dbReference>
<keyword evidence="1" id="KW-0560">Oxidoreductase</keyword>
<keyword evidence="1" id="KW-0503">Monooxygenase</keyword>
<dbReference type="GO" id="GO:0004497">
    <property type="term" value="F:monooxygenase activity"/>
    <property type="evidence" value="ECO:0007669"/>
    <property type="project" value="UniProtKB-KW"/>
</dbReference>
<dbReference type="Proteomes" id="UP000525389">
    <property type="component" value="Unassembled WGS sequence"/>
</dbReference>
<dbReference type="RefSeq" id="WP_221269699.1">
    <property type="nucleotide sequence ID" value="NZ_JACHFN010000005.1"/>
</dbReference>
<dbReference type="InterPro" id="IPR036661">
    <property type="entry name" value="Luciferase-like_sf"/>
</dbReference>
<comment type="caution">
    <text evidence="1">The sequence shown here is derived from an EMBL/GenBank/DDBJ whole genome shotgun (WGS) entry which is preliminary data.</text>
</comment>
<organism evidence="1 2">
    <name type="scientific">Deinococcus budaensis</name>
    <dbReference type="NCBI Taxonomy" id="1665626"/>
    <lineage>
        <taxon>Bacteria</taxon>
        <taxon>Thermotogati</taxon>
        <taxon>Deinococcota</taxon>
        <taxon>Deinococci</taxon>
        <taxon>Deinococcales</taxon>
        <taxon>Deinococcaceae</taxon>
        <taxon>Deinococcus</taxon>
    </lineage>
</organism>
<dbReference type="AlphaFoldDB" id="A0A7W8GEF8"/>
<keyword evidence="2" id="KW-1185">Reference proteome</keyword>